<keyword evidence="1" id="KW-0472">Membrane</keyword>
<organism evidence="2 3">
    <name type="scientific">Pelagimonas varians</name>
    <dbReference type="NCBI Taxonomy" id="696760"/>
    <lineage>
        <taxon>Bacteria</taxon>
        <taxon>Pseudomonadati</taxon>
        <taxon>Pseudomonadota</taxon>
        <taxon>Alphaproteobacteria</taxon>
        <taxon>Rhodobacterales</taxon>
        <taxon>Roseobacteraceae</taxon>
        <taxon>Pelagimonas</taxon>
    </lineage>
</organism>
<keyword evidence="1" id="KW-0812">Transmembrane</keyword>
<proteinExistence type="predicted"/>
<dbReference type="Proteomes" id="UP000220836">
    <property type="component" value="Unassembled WGS sequence"/>
</dbReference>
<feature type="transmembrane region" description="Helical" evidence="1">
    <location>
        <begin position="12"/>
        <end position="30"/>
    </location>
</feature>
<sequence>MLALGTFDIFGSFFARAFAGISCLAFVLLLSSDDKPRVRYQIWLFGPIATDIRQN</sequence>
<dbReference type="AlphaFoldDB" id="A0A238KT18"/>
<gene>
    <name evidence="2" type="ORF">PEV8663_03163</name>
</gene>
<protein>
    <submittedName>
        <fullName evidence="2">Uncharacterized protein</fullName>
    </submittedName>
</protein>
<accession>A0A238KT18</accession>
<evidence type="ECO:0000313" key="3">
    <source>
        <dbReference type="Proteomes" id="UP000220836"/>
    </source>
</evidence>
<dbReference type="EMBL" id="FXYH01000012">
    <property type="protein sequence ID" value="SMX45984.1"/>
    <property type="molecule type" value="Genomic_DNA"/>
</dbReference>
<name>A0A238KT18_9RHOB</name>
<evidence type="ECO:0000313" key="2">
    <source>
        <dbReference type="EMBL" id="SMX45984.1"/>
    </source>
</evidence>
<keyword evidence="1" id="KW-1133">Transmembrane helix</keyword>
<reference evidence="2 3" key="1">
    <citation type="submission" date="2017-05" db="EMBL/GenBank/DDBJ databases">
        <authorList>
            <person name="Song R."/>
            <person name="Chenine A.L."/>
            <person name="Ruprecht R.M."/>
        </authorList>
    </citation>
    <scope>NUCLEOTIDE SEQUENCE [LARGE SCALE GENOMIC DNA]</scope>
    <source>
        <strain evidence="2 3">CECT 8663</strain>
    </source>
</reference>
<keyword evidence="3" id="KW-1185">Reference proteome</keyword>
<evidence type="ECO:0000256" key="1">
    <source>
        <dbReference type="SAM" id="Phobius"/>
    </source>
</evidence>